<feature type="transmembrane region" description="Helical" evidence="1">
    <location>
        <begin position="96"/>
        <end position="118"/>
    </location>
</feature>
<reference evidence="2 3" key="1">
    <citation type="submission" date="2019-04" db="EMBL/GenBank/DDBJ databases">
        <authorList>
            <person name="Jiang L."/>
        </authorList>
    </citation>
    <scope>NUCLEOTIDE SEQUENCE [LARGE SCALE GENOMIC DNA]</scope>
    <source>
        <strain evidence="2 3">YIM 131861</strain>
    </source>
</reference>
<feature type="transmembrane region" description="Helical" evidence="1">
    <location>
        <begin position="182"/>
        <end position="201"/>
    </location>
</feature>
<gene>
    <name evidence="2" type="ORF">E6C70_07710</name>
</gene>
<dbReference type="PANTHER" id="PTHR37314:SF4">
    <property type="entry name" value="UPF0700 TRANSMEMBRANE PROTEIN YOAK"/>
    <property type="match status" value="1"/>
</dbReference>
<keyword evidence="1" id="KW-1133">Transmembrane helix</keyword>
<protein>
    <submittedName>
        <fullName evidence="2">DUF1275 domain-containing protein</fullName>
    </submittedName>
</protein>
<feature type="transmembrane region" description="Helical" evidence="1">
    <location>
        <begin position="12"/>
        <end position="36"/>
    </location>
</feature>
<proteinExistence type="predicted"/>
<name>A0A4S4FVZ2_9MICO</name>
<keyword evidence="1" id="KW-0812">Transmembrane</keyword>
<keyword evidence="3" id="KW-1185">Reference proteome</keyword>
<feature type="transmembrane region" description="Helical" evidence="1">
    <location>
        <begin position="63"/>
        <end position="84"/>
    </location>
</feature>
<sequence length="234" mass="23656">MTDAAATTRLDRLFIPALQVLTFATGIVDAVSYLALDKVFTGNMTGNVLFIGFGLAGTGTTPLLNNAVALVGFVVGALSCARAVRGRTHVSRLPSANLAVLGASAGLALVLGVFWLIIHHLDGWVLLSVTAALAVVMGAQAAAVRAAGITDVTTIVVTSTLANLAIDSRLAGGTGDRWRRRLLAVVAMGAGGAVGAVIVRFGGGAPALLAAGVLMALAVLLLHLARTREARATA</sequence>
<dbReference type="PANTHER" id="PTHR37314">
    <property type="entry name" value="SLR0142 PROTEIN"/>
    <property type="match status" value="1"/>
</dbReference>
<feature type="transmembrane region" description="Helical" evidence="1">
    <location>
        <begin position="207"/>
        <end position="225"/>
    </location>
</feature>
<evidence type="ECO:0000313" key="2">
    <source>
        <dbReference type="EMBL" id="THG34714.1"/>
    </source>
</evidence>
<dbReference type="InterPro" id="IPR010699">
    <property type="entry name" value="DUF1275"/>
</dbReference>
<evidence type="ECO:0000256" key="1">
    <source>
        <dbReference type="SAM" id="Phobius"/>
    </source>
</evidence>
<comment type="caution">
    <text evidence="2">The sequence shown here is derived from an EMBL/GenBank/DDBJ whole genome shotgun (WGS) entry which is preliminary data.</text>
</comment>
<keyword evidence="1" id="KW-0472">Membrane</keyword>
<evidence type="ECO:0000313" key="3">
    <source>
        <dbReference type="Proteomes" id="UP000307380"/>
    </source>
</evidence>
<accession>A0A4S4FVZ2</accession>
<dbReference type="AlphaFoldDB" id="A0A4S4FVZ2"/>
<organism evidence="2 3">
    <name type="scientific">Orlajensenia flava</name>
    <dbReference type="NCBI Taxonomy" id="2565934"/>
    <lineage>
        <taxon>Bacteria</taxon>
        <taxon>Bacillati</taxon>
        <taxon>Actinomycetota</taxon>
        <taxon>Actinomycetes</taxon>
        <taxon>Micrococcales</taxon>
        <taxon>Microbacteriaceae</taxon>
        <taxon>Orlajensenia</taxon>
    </lineage>
</organism>
<dbReference type="EMBL" id="SSSN01000004">
    <property type="protein sequence ID" value="THG34714.1"/>
    <property type="molecule type" value="Genomic_DNA"/>
</dbReference>
<dbReference type="Pfam" id="PF06912">
    <property type="entry name" value="DUF1275"/>
    <property type="match status" value="1"/>
</dbReference>
<dbReference type="OrthoDB" id="4272751at2"/>
<feature type="transmembrane region" description="Helical" evidence="1">
    <location>
        <begin position="124"/>
        <end position="144"/>
    </location>
</feature>
<dbReference type="Proteomes" id="UP000307380">
    <property type="component" value="Unassembled WGS sequence"/>
</dbReference>